<dbReference type="EMBL" id="JARKIB010000062">
    <property type="protein sequence ID" value="KAJ7751351.1"/>
    <property type="molecule type" value="Genomic_DNA"/>
</dbReference>
<name>A0AAD7IVP4_9AGAR</name>
<evidence type="ECO:0000313" key="2">
    <source>
        <dbReference type="Proteomes" id="UP001215598"/>
    </source>
</evidence>
<reference evidence="1" key="1">
    <citation type="submission" date="2023-03" db="EMBL/GenBank/DDBJ databases">
        <title>Massive genome expansion in bonnet fungi (Mycena s.s.) driven by repeated elements and novel gene families across ecological guilds.</title>
        <authorList>
            <consortium name="Lawrence Berkeley National Laboratory"/>
            <person name="Harder C.B."/>
            <person name="Miyauchi S."/>
            <person name="Viragh M."/>
            <person name="Kuo A."/>
            <person name="Thoen E."/>
            <person name="Andreopoulos B."/>
            <person name="Lu D."/>
            <person name="Skrede I."/>
            <person name="Drula E."/>
            <person name="Henrissat B."/>
            <person name="Morin E."/>
            <person name="Kohler A."/>
            <person name="Barry K."/>
            <person name="LaButti K."/>
            <person name="Morin E."/>
            <person name="Salamov A."/>
            <person name="Lipzen A."/>
            <person name="Mereny Z."/>
            <person name="Hegedus B."/>
            <person name="Baldrian P."/>
            <person name="Stursova M."/>
            <person name="Weitz H."/>
            <person name="Taylor A."/>
            <person name="Grigoriev I.V."/>
            <person name="Nagy L.G."/>
            <person name="Martin F."/>
            <person name="Kauserud H."/>
        </authorList>
    </citation>
    <scope>NUCLEOTIDE SEQUENCE</scope>
    <source>
        <strain evidence="1">CBHHK182m</strain>
    </source>
</reference>
<comment type="caution">
    <text evidence="1">The sequence shown here is derived from an EMBL/GenBank/DDBJ whole genome shotgun (WGS) entry which is preliminary data.</text>
</comment>
<organism evidence="1 2">
    <name type="scientific">Mycena metata</name>
    <dbReference type="NCBI Taxonomy" id="1033252"/>
    <lineage>
        <taxon>Eukaryota</taxon>
        <taxon>Fungi</taxon>
        <taxon>Dikarya</taxon>
        <taxon>Basidiomycota</taxon>
        <taxon>Agaricomycotina</taxon>
        <taxon>Agaricomycetes</taxon>
        <taxon>Agaricomycetidae</taxon>
        <taxon>Agaricales</taxon>
        <taxon>Marasmiineae</taxon>
        <taxon>Mycenaceae</taxon>
        <taxon>Mycena</taxon>
    </lineage>
</organism>
<keyword evidence="2" id="KW-1185">Reference proteome</keyword>
<dbReference type="Proteomes" id="UP001215598">
    <property type="component" value="Unassembled WGS sequence"/>
</dbReference>
<sequence>MKGIEIGDVGRITPEGSFDFFFNIYLPADHPINNNDVPEEFDPLTLYDSRDVYDRPYLAGSHVSSSSVQRLDEKPFYIQMSCSARGCVGSPAWFTPPEAREPRAVRTYAATHAESWFKYINGPRGRGLNSLYLVTGCEKAASWGLASFHSLRDEFQLSFAPITAANQYRWIENTAQTKFHDLSPIHDAPWNQATFIQGLSISLGTRIWARLPQTVQIHETNNLEFPLGSAGGNSMSSALLSRVLAFFGGGAATDGNYARKHGNVVLSDLPPTSQILHPGELINNYIFEKSPHATVVMSHDDDWCNILGDVCFLSVEYVLICLTSNRVTRDPKFRPYQNCY</sequence>
<accession>A0AAD7IVP4</accession>
<gene>
    <name evidence="1" type="ORF">B0H16DRAFT_829541</name>
</gene>
<evidence type="ECO:0000313" key="1">
    <source>
        <dbReference type="EMBL" id="KAJ7751351.1"/>
    </source>
</evidence>
<dbReference type="AlphaFoldDB" id="A0AAD7IVP4"/>
<protein>
    <submittedName>
        <fullName evidence="1">Uncharacterized protein</fullName>
    </submittedName>
</protein>
<proteinExistence type="predicted"/>